<dbReference type="PANTHER" id="PTHR10845">
    <property type="entry name" value="REGULATOR OF G PROTEIN SIGNALING"/>
    <property type="match status" value="1"/>
</dbReference>
<keyword evidence="1" id="KW-0734">Signal transduction inhibitor</keyword>
<dbReference type="OrthoDB" id="196547at2759"/>
<accession>G0VIL1</accession>
<dbReference type="InterPro" id="IPR058855">
    <property type="entry name" value="RGS1/SST2-like_Fungal-DR"/>
</dbReference>
<dbReference type="Gene3D" id="1.10.10.10">
    <property type="entry name" value="Winged helix-like DNA-binding domain superfamily/Winged helix DNA-binding domain"/>
    <property type="match status" value="1"/>
</dbReference>
<feature type="domain" description="RGS" evidence="2">
    <location>
        <begin position="448"/>
        <end position="707"/>
    </location>
</feature>
<feature type="domain" description="DEP" evidence="3">
    <location>
        <begin position="289"/>
        <end position="373"/>
    </location>
</feature>
<keyword evidence="5" id="KW-1185">Reference proteome</keyword>
<evidence type="ECO:0000259" key="3">
    <source>
        <dbReference type="PROSITE" id="PS50186"/>
    </source>
</evidence>
<dbReference type="InterPro" id="IPR016137">
    <property type="entry name" value="RGS"/>
</dbReference>
<dbReference type="FunCoup" id="G0VIL1">
    <property type="interactions" value="198"/>
</dbReference>
<dbReference type="KEGG" id="ncs:NCAS_0H00260"/>
<dbReference type="InterPro" id="IPR000591">
    <property type="entry name" value="DEP_dom"/>
</dbReference>
<dbReference type="EMBL" id="HE576759">
    <property type="protein sequence ID" value="CCC71336.1"/>
    <property type="molecule type" value="Genomic_DNA"/>
</dbReference>
<dbReference type="GO" id="GO:0009968">
    <property type="term" value="P:negative regulation of signal transduction"/>
    <property type="evidence" value="ECO:0007669"/>
    <property type="project" value="UniProtKB-KW"/>
</dbReference>
<dbReference type="GO" id="GO:0035556">
    <property type="term" value="P:intracellular signal transduction"/>
    <property type="evidence" value="ECO:0007669"/>
    <property type="project" value="InterPro"/>
</dbReference>
<name>G0VIL1_NAUCA</name>
<dbReference type="HOGENOM" id="CLU_024143_0_0_1"/>
<dbReference type="InterPro" id="IPR036388">
    <property type="entry name" value="WH-like_DNA-bd_sf"/>
</dbReference>
<dbReference type="GO" id="GO:0005096">
    <property type="term" value="F:GTPase activator activity"/>
    <property type="evidence" value="ECO:0007669"/>
    <property type="project" value="EnsemblFungi"/>
</dbReference>
<proteinExistence type="predicted"/>
<dbReference type="PROSITE" id="PS50132">
    <property type="entry name" value="RGS"/>
    <property type="match status" value="1"/>
</dbReference>
<dbReference type="Proteomes" id="UP000001640">
    <property type="component" value="Chromosome 8"/>
</dbReference>
<dbReference type="PANTHER" id="PTHR10845:SF192">
    <property type="entry name" value="DOUBLE HIT, ISOFORM B"/>
    <property type="match status" value="1"/>
</dbReference>
<protein>
    <recommendedName>
        <fullName evidence="6">Protein SST2</fullName>
    </recommendedName>
</protein>
<dbReference type="AlphaFoldDB" id="G0VIL1"/>
<dbReference type="OMA" id="DPGMRYL"/>
<dbReference type="RefSeq" id="XP_003677687.1">
    <property type="nucleotide sequence ID" value="XM_003677639.1"/>
</dbReference>
<dbReference type="STRING" id="1064592.G0VIL1"/>
<dbReference type="Gene3D" id="1.10.167.10">
    <property type="entry name" value="Regulator of G-protein Signalling 4, domain 2"/>
    <property type="match status" value="1"/>
</dbReference>
<gene>
    <name evidence="4" type="primary">NCAS0H00260</name>
    <name evidence="4" type="ordered locus">NCAS_0H00260</name>
</gene>
<evidence type="ECO:0000259" key="2">
    <source>
        <dbReference type="PROSITE" id="PS50132"/>
    </source>
</evidence>
<dbReference type="SUPFAM" id="SSF48097">
    <property type="entry name" value="Regulator of G-protein signaling, RGS"/>
    <property type="match status" value="1"/>
</dbReference>
<dbReference type="SUPFAM" id="SSF46785">
    <property type="entry name" value="Winged helix' DNA-binding domain"/>
    <property type="match status" value="1"/>
</dbReference>
<evidence type="ECO:0000313" key="5">
    <source>
        <dbReference type="Proteomes" id="UP000001640"/>
    </source>
</evidence>
<dbReference type="Pfam" id="PF00615">
    <property type="entry name" value="RGS"/>
    <property type="match status" value="1"/>
</dbReference>
<dbReference type="SMART" id="SM00315">
    <property type="entry name" value="RGS"/>
    <property type="match status" value="1"/>
</dbReference>
<dbReference type="PROSITE" id="PS50186">
    <property type="entry name" value="DEP"/>
    <property type="match status" value="1"/>
</dbReference>
<evidence type="ECO:0008006" key="6">
    <source>
        <dbReference type="Google" id="ProtNLM"/>
    </source>
</evidence>
<dbReference type="GO" id="GO:0005886">
    <property type="term" value="C:plasma membrane"/>
    <property type="evidence" value="ECO:0007669"/>
    <property type="project" value="EnsemblFungi"/>
</dbReference>
<dbReference type="Pfam" id="PF25889">
    <property type="entry name" value="WHD_Fungal_DR"/>
    <property type="match status" value="1"/>
</dbReference>
<evidence type="ECO:0000256" key="1">
    <source>
        <dbReference type="ARBA" id="ARBA00022700"/>
    </source>
</evidence>
<sequence>MTDKDVLTTLHELASKSFSRTPNGLLFTNDLKTVYSLLLICLDLKEESAESKSILNAFNKNYPFTFTVKTAIEKMGKLELSVNMSATCMSMSYAIKPALARHLLELFMSAKLLHTPADRTRSEPKEKVLLQPTPKGVAILQKYVKDIGLKKIPDIVLSSFNSLDFFTFERSSVTDSIIHSDYLIHILFIRMMGPYPNVWSPTKPADKVPSLGTLLEYDNDSFTFENLEYSGANGFISDIANQNLHENIDNSWLSQIPEKELQKEDRVSPFAHRFFTNPDSDSHIQYYVSDSGVRLFKSKIFGKHKTAIDYSFTSKSLWQWLMDCTDIMYPKEAVSVAALILKVGLIVPILLSPSKNSKRKFHISRSSYFTLSKLGWDIIQWNTENGIKQSINNFSNLKISSPTQHHIDIDFTLTGNLIVGDEKEILQHDDDSHSIDIIPCSGAYPSNNLNEILKDPGMRYLFRRHLEKDLCAENLDVFIEIKKFLKKMTLLKKLLDSKKTREGKHTKSKAFENNILATIDCALMKQANECLEVAYHIYSSYVMVNSPYQINIDHDLRESITKIMLHPQSPLSKSFPINFDSPFHSKPKAVNHLPTRLPTNSTILVSKPATAMGGGNTIILKSPKMSAREFTPAPLSLTPLNKDYVPLDSLSDNVLYTSEDEDPLSVTLTVLRKLYPLFENVGKEMYRLMKIDSLQKFMVSDVYKEATSLVEIQDKNYSSKN</sequence>
<dbReference type="GO" id="GO:0071444">
    <property type="term" value="P:cellular response to pheromone"/>
    <property type="evidence" value="ECO:0007669"/>
    <property type="project" value="EnsemblFungi"/>
</dbReference>
<reference evidence="4 5" key="1">
    <citation type="journal article" date="2011" name="Proc. Natl. Acad. Sci. U.S.A.">
        <title>Evolutionary erosion of yeast sex chromosomes by mating-type switching accidents.</title>
        <authorList>
            <person name="Gordon J.L."/>
            <person name="Armisen D."/>
            <person name="Proux-Wera E."/>
            <person name="Oheigeartaigh S.S."/>
            <person name="Byrne K.P."/>
            <person name="Wolfe K.H."/>
        </authorList>
    </citation>
    <scope>NUCLEOTIDE SEQUENCE [LARGE SCALE GENOMIC DNA]</scope>
    <source>
        <strain evidence="5">ATCC 76901 / BCRC 22586 / CBS 4309 / NBRC 1992 / NRRL Y-12630</strain>
    </source>
</reference>
<dbReference type="eggNOG" id="KOG3589">
    <property type="taxonomic scope" value="Eukaryota"/>
</dbReference>
<dbReference type="SMART" id="SM00049">
    <property type="entry name" value="DEP"/>
    <property type="match status" value="2"/>
</dbReference>
<reference key="2">
    <citation type="submission" date="2011-08" db="EMBL/GenBank/DDBJ databases">
        <title>Genome sequence of Naumovozyma castellii.</title>
        <authorList>
            <person name="Gordon J.L."/>
            <person name="Armisen D."/>
            <person name="Proux-Wera E."/>
            <person name="OhEigeartaigh S.S."/>
            <person name="Byrne K.P."/>
            <person name="Wolfe K.H."/>
        </authorList>
    </citation>
    <scope>NUCLEOTIDE SEQUENCE</scope>
    <source>
        <strain>Type strain:CBS 4309</strain>
    </source>
</reference>
<dbReference type="InterPro" id="IPR036390">
    <property type="entry name" value="WH_DNA-bd_sf"/>
</dbReference>
<dbReference type="CDD" id="cd04450">
    <property type="entry name" value="DEP_RGS7-like"/>
    <property type="match status" value="1"/>
</dbReference>
<dbReference type="GO" id="GO:0000747">
    <property type="term" value="P:conjugation with cellular fusion"/>
    <property type="evidence" value="ECO:0007669"/>
    <property type="project" value="EnsemblFungi"/>
</dbReference>
<dbReference type="InterPro" id="IPR036305">
    <property type="entry name" value="RGS_sf"/>
</dbReference>
<dbReference type="InterPro" id="IPR044926">
    <property type="entry name" value="RGS_subdomain_2"/>
</dbReference>
<organism evidence="4 5">
    <name type="scientific">Naumovozyma castellii</name>
    <name type="common">Yeast</name>
    <name type="synonym">Saccharomyces castellii</name>
    <dbReference type="NCBI Taxonomy" id="27288"/>
    <lineage>
        <taxon>Eukaryota</taxon>
        <taxon>Fungi</taxon>
        <taxon>Dikarya</taxon>
        <taxon>Ascomycota</taxon>
        <taxon>Saccharomycotina</taxon>
        <taxon>Saccharomycetes</taxon>
        <taxon>Saccharomycetales</taxon>
        <taxon>Saccharomycetaceae</taxon>
        <taxon>Naumovozyma</taxon>
    </lineage>
</organism>
<dbReference type="InParanoid" id="G0VIL1"/>
<evidence type="ECO:0000313" key="4">
    <source>
        <dbReference type="EMBL" id="CCC71336.1"/>
    </source>
</evidence>
<dbReference type="GeneID" id="96905017"/>